<reference evidence="1" key="2">
    <citation type="journal article" date="2022" name="New Phytol.">
        <title>Evolutionary transition to the ectomycorrhizal habit in the genomes of a hyperdiverse lineage of mushroom-forming fungi.</title>
        <authorList>
            <person name="Looney B."/>
            <person name="Miyauchi S."/>
            <person name="Morin E."/>
            <person name="Drula E."/>
            <person name="Courty P.E."/>
            <person name="Kohler A."/>
            <person name="Kuo A."/>
            <person name="LaButti K."/>
            <person name="Pangilinan J."/>
            <person name="Lipzen A."/>
            <person name="Riley R."/>
            <person name="Andreopoulos W."/>
            <person name="He G."/>
            <person name="Johnson J."/>
            <person name="Nolan M."/>
            <person name="Tritt A."/>
            <person name="Barry K.W."/>
            <person name="Grigoriev I.V."/>
            <person name="Nagy L.G."/>
            <person name="Hibbett D."/>
            <person name="Henrissat B."/>
            <person name="Matheny P.B."/>
            <person name="Labbe J."/>
            <person name="Martin F.M."/>
        </authorList>
    </citation>
    <scope>NUCLEOTIDE SEQUENCE</scope>
    <source>
        <strain evidence="1">FP105234-sp</strain>
    </source>
</reference>
<sequence length="248" mass="27043">MQSDSSSNTVEDIITDARLQSVTSGEWEFLVKNRVTTQWVQASHLTSAQPAGLVSGFCAHARARLAALSPWPTTSAPTVPALYSRYAVRAWCPPASASESYYCGLPFLPLALGDRHDIIHDTDGTAAYPALLAWARIGYSSRGTRPARLGGCARNASCAQTRMGTRARAYAAWMGKARSRSAFRCRARGTMYRRFPRAARPLWGQHAAHAGRTRMATNPRTALRRRRSGCTSSSRRGGGQRAHVPNHG</sequence>
<dbReference type="EMBL" id="MU275975">
    <property type="protein sequence ID" value="KAI0044656.1"/>
    <property type="molecule type" value="Genomic_DNA"/>
</dbReference>
<accession>A0ACB8RLY4</accession>
<gene>
    <name evidence="1" type="ORF">FA95DRAFT_226668</name>
</gene>
<evidence type="ECO:0000313" key="2">
    <source>
        <dbReference type="Proteomes" id="UP000814033"/>
    </source>
</evidence>
<organism evidence="1 2">
    <name type="scientific">Auriscalpium vulgare</name>
    <dbReference type="NCBI Taxonomy" id="40419"/>
    <lineage>
        <taxon>Eukaryota</taxon>
        <taxon>Fungi</taxon>
        <taxon>Dikarya</taxon>
        <taxon>Basidiomycota</taxon>
        <taxon>Agaricomycotina</taxon>
        <taxon>Agaricomycetes</taxon>
        <taxon>Russulales</taxon>
        <taxon>Auriscalpiaceae</taxon>
        <taxon>Auriscalpium</taxon>
    </lineage>
</organism>
<keyword evidence="2" id="KW-1185">Reference proteome</keyword>
<evidence type="ECO:0000313" key="1">
    <source>
        <dbReference type="EMBL" id="KAI0044656.1"/>
    </source>
</evidence>
<name>A0ACB8RLY4_9AGAM</name>
<protein>
    <submittedName>
        <fullName evidence="1">Uncharacterized protein</fullName>
    </submittedName>
</protein>
<proteinExistence type="predicted"/>
<comment type="caution">
    <text evidence="1">The sequence shown here is derived from an EMBL/GenBank/DDBJ whole genome shotgun (WGS) entry which is preliminary data.</text>
</comment>
<reference evidence="1" key="1">
    <citation type="submission" date="2021-02" db="EMBL/GenBank/DDBJ databases">
        <authorList>
            <consortium name="DOE Joint Genome Institute"/>
            <person name="Ahrendt S."/>
            <person name="Looney B.P."/>
            <person name="Miyauchi S."/>
            <person name="Morin E."/>
            <person name="Drula E."/>
            <person name="Courty P.E."/>
            <person name="Chicoki N."/>
            <person name="Fauchery L."/>
            <person name="Kohler A."/>
            <person name="Kuo A."/>
            <person name="Labutti K."/>
            <person name="Pangilinan J."/>
            <person name="Lipzen A."/>
            <person name="Riley R."/>
            <person name="Andreopoulos W."/>
            <person name="He G."/>
            <person name="Johnson J."/>
            <person name="Barry K.W."/>
            <person name="Grigoriev I.V."/>
            <person name="Nagy L."/>
            <person name="Hibbett D."/>
            <person name="Henrissat B."/>
            <person name="Matheny P.B."/>
            <person name="Labbe J."/>
            <person name="Martin F."/>
        </authorList>
    </citation>
    <scope>NUCLEOTIDE SEQUENCE</scope>
    <source>
        <strain evidence="1">FP105234-sp</strain>
    </source>
</reference>
<dbReference type="Proteomes" id="UP000814033">
    <property type="component" value="Unassembled WGS sequence"/>
</dbReference>